<reference evidence="4" key="1">
    <citation type="submission" date="2021-03" db="EMBL/GenBank/DDBJ databases">
        <authorList>
            <person name="Bekaert M."/>
        </authorList>
    </citation>
    <scope>NUCLEOTIDE SEQUENCE</scope>
</reference>
<dbReference type="SUPFAM" id="SSF53474">
    <property type="entry name" value="alpha/beta-Hydrolases"/>
    <property type="match status" value="1"/>
</dbReference>
<feature type="active site" description="Charge relay system" evidence="2">
    <location>
        <position position="396"/>
    </location>
</feature>
<dbReference type="GO" id="GO:0006629">
    <property type="term" value="P:lipid metabolic process"/>
    <property type="evidence" value="ECO:0007669"/>
    <property type="project" value="InterPro"/>
</dbReference>
<dbReference type="OrthoDB" id="9974421at2759"/>
<dbReference type="EC" id="3.1.1.13" evidence="4"/>
<dbReference type="PANTHER" id="PTHR11005">
    <property type="entry name" value="LYSOSOMAL ACID LIPASE-RELATED"/>
    <property type="match status" value="1"/>
</dbReference>
<dbReference type="InterPro" id="IPR006693">
    <property type="entry name" value="AB_hydrolase_lipase"/>
</dbReference>
<dbReference type="InterPro" id="IPR029058">
    <property type="entry name" value="AB_hydrolase_fold"/>
</dbReference>
<sequence>MDLLLWSLITTSITISNGFSPLYSKQLLKGHDVSPEVFMNSVQLIIYNGYKAETHFVPTEDGFILGLHRIPYGRHDKPGEAIAPIAPLNGSFEAVGDTDLIKETVVSLNKDDDKLDENNNDDQQGSRPVVLLQHGLLADSSCYLFNGYNGSLGFILADAGYDVWLGNSRGNTYSMKHTKYNSTQEQFWDFSWQDMADKDLPAMVDYILKTTNQTNVVFIGHSQGTIIGFTGFSRNKQLAKKVKLFIALAPIAKLGDVRGLTSLLVKALKPNIDEVFTLFGRKGFFLNNSINMDIADKICDTDASAYLCSEFTDLIYGHGLPNYDWRRVPVYMSHIPSGTSVRNMVHFGQGVISGEFQLYDFGTAVENMARYNQTTPPYVNITQVDVPVAIYSGGNDYLADPTDVKFISDNLKHIVENKDYPKWNHADFVVGDTPPKTLYKDMLKLMGKLK</sequence>
<evidence type="ECO:0000256" key="2">
    <source>
        <dbReference type="PIRSR" id="PIRSR000862-1"/>
    </source>
</evidence>
<dbReference type="GO" id="GO:0004771">
    <property type="term" value="F:sterol ester esterase activity"/>
    <property type="evidence" value="ECO:0007669"/>
    <property type="project" value="UniProtKB-EC"/>
</dbReference>
<feature type="active site" description="Charge relay system" evidence="2">
    <location>
        <position position="425"/>
    </location>
</feature>
<accession>A0A8S3QBF4</accession>
<keyword evidence="5" id="KW-1185">Reference proteome</keyword>
<gene>
    <name evidence="4" type="ORF">MEDL_9006</name>
</gene>
<name>A0A8S3QBF4_MYTED</name>
<feature type="domain" description="Partial AB-hydrolase lipase" evidence="3">
    <location>
        <begin position="43"/>
        <end position="147"/>
    </location>
</feature>
<keyword evidence="4" id="KW-0378">Hydrolase</keyword>
<comment type="caution">
    <text evidence="4">The sequence shown here is derived from an EMBL/GenBank/DDBJ whole genome shotgun (WGS) entry which is preliminary data.</text>
</comment>
<proteinExistence type="inferred from homology"/>
<evidence type="ECO:0000259" key="3">
    <source>
        <dbReference type="Pfam" id="PF04083"/>
    </source>
</evidence>
<feature type="active site" description="Nucleophile" evidence="2">
    <location>
        <position position="222"/>
    </location>
</feature>
<evidence type="ECO:0000313" key="4">
    <source>
        <dbReference type="EMBL" id="CAG2193944.1"/>
    </source>
</evidence>
<dbReference type="FunFam" id="3.40.50.1820:FF:000012">
    <property type="entry name" value="Lipase"/>
    <property type="match status" value="1"/>
</dbReference>
<evidence type="ECO:0000256" key="1">
    <source>
        <dbReference type="ARBA" id="ARBA00010701"/>
    </source>
</evidence>
<comment type="similarity">
    <text evidence="1">Belongs to the AB hydrolase superfamily. Lipase family.</text>
</comment>
<dbReference type="EMBL" id="CAJPWZ010000467">
    <property type="protein sequence ID" value="CAG2193944.1"/>
    <property type="molecule type" value="Genomic_DNA"/>
</dbReference>
<dbReference type="AlphaFoldDB" id="A0A8S3QBF4"/>
<organism evidence="4 5">
    <name type="scientific">Mytilus edulis</name>
    <name type="common">Blue mussel</name>
    <dbReference type="NCBI Taxonomy" id="6550"/>
    <lineage>
        <taxon>Eukaryota</taxon>
        <taxon>Metazoa</taxon>
        <taxon>Spiralia</taxon>
        <taxon>Lophotrochozoa</taxon>
        <taxon>Mollusca</taxon>
        <taxon>Bivalvia</taxon>
        <taxon>Autobranchia</taxon>
        <taxon>Pteriomorphia</taxon>
        <taxon>Mytilida</taxon>
        <taxon>Mytiloidea</taxon>
        <taxon>Mytilidae</taxon>
        <taxon>Mytilinae</taxon>
        <taxon>Mytilus</taxon>
    </lineage>
</organism>
<dbReference type="PIRSF" id="PIRSF000862">
    <property type="entry name" value="Steryl_ester_lip"/>
    <property type="match status" value="1"/>
</dbReference>
<evidence type="ECO:0000313" key="5">
    <source>
        <dbReference type="Proteomes" id="UP000683360"/>
    </source>
</evidence>
<dbReference type="Pfam" id="PF04083">
    <property type="entry name" value="Abhydro_lipase"/>
    <property type="match status" value="1"/>
</dbReference>
<dbReference type="Gene3D" id="3.40.50.1820">
    <property type="entry name" value="alpha/beta hydrolase"/>
    <property type="match status" value="1"/>
</dbReference>
<protein>
    <submittedName>
        <fullName evidence="4">LIPA</fullName>
        <ecNumber evidence="4">3.1.1.13</ecNumber>
    </submittedName>
</protein>
<dbReference type="InterPro" id="IPR025483">
    <property type="entry name" value="Lipase_euk"/>
</dbReference>
<dbReference type="Proteomes" id="UP000683360">
    <property type="component" value="Unassembled WGS sequence"/>
</dbReference>